<reference evidence="1" key="2">
    <citation type="submission" date="2020-09" db="EMBL/GenBank/DDBJ databases">
        <authorList>
            <person name="Sun Q."/>
            <person name="Zhou Y."/>
        </authorList>
    </citation>
    <scope>NUCLEOTIDE SEQUENCE</scope>
    <source>
        <strain evidence="1">CGMCC 4.5737</strain>
    </source>
</reference>
<sequence>MVHLRVEGRPDEIAHAVTLLRCVLRISSTSPFYPHRRDGGTGLVYLDAAPLPAQEGKDSA</sequence>
<dbReference type="Proteomes" id="UP000637578">
    <property type="component" value="Unassembled WGS sequence"/>
</dbReference>
<reference evidence="1" key="1">
    <citation type="journal article" date="2014" name="Int. J. Syst. Evol. Microbiol.">
        <title>Complete genome sequence of Corynebacterium casei LMG S-19264T (=DSM 44701T), isolated from a smear-ripened cheese.</title>
        <authorList>
            <consortium name="US DOE Joint Genome Institute (JGI-PGF)"/>
            <person name="Walter F."/>
            <person name="Albersmeier A."/>
            <person name="Kalinowski J."/>
            <person name="Ruckert C."/>
        </authorList>
    </citation>
    <scope>NUCLEOTIDE SEQUENCE</scope>
    <source>
        <strain evidence="1">CGMCC 4.5737</strain>
    </source>
</reference>
<accession>A0A8J3C9K2</accession>
<dbReference type="EMBL" id="BMMK01000001">
    <property type="protein sequence ID" value="GGM34716.1"/>
    <property type="molecule type" value="Genomic_DNA"/>
</dbReference>
<protein>
    <submittedName>
        <fullName evidence="1">Uncharacterized protein</fullName>
    </submittedName>
</protein>
<dbReference type="AlphaFoldDB" id="A0A8J3C9K2"/>
<evidence type="ECO:0000313" key="1">
    <source>
        <dbReference type="EMBL" id="GGM34716.1"/>
    </source>
</evidence>
<evidence type="ECO:0000313" key="2">
    <source>
        <dbReference type="Proteomes" id="UP000637578"/>
    </source>
</evidence>
<dbReference type="RefSeq" id="WP_189052915.1">
    <property type="nucleotide sequence ID" value="NZ_BMMK01000001.1"/>
</dbReference>
<keyword evidence="2" id="KW-1185">Reference proteome</keyword>
<comment type="caution">
    <text evidence="1">The sequence shown here is derived from an EMBL/GenBank/DDBJ whole genome shotgun (WGS) entry which is preliminary data.</text>
</comment>
<organism evidence="1 2">
    <name type="scientific">Longimycelium tulufanense</name>
    <dbReference type="NCBI Taxonomy" id="907463"/>
    <lineage>
        <taxon>Bacteria</taxon>
        <taxon>Bacillati</taxon>
        <taxon>Actinomycetota</taxon>
        <taxon>Actinomycetes</taxon>
        <taxon>Pseudonocardiales</taxon>
        <taxon>Pseudonocardiaceae</taxon>
        <taxon>Longimycelium</taxon>
    </lineage>
</organism>
<name>A0A8J3C9K2_9PSEU</name>
<proteinExistence type="predicted"/>
<gene>
    <name evidence="1" type="ORF">GCM10012275_02500</name>
</gene>